<gene>
    <name evidence="6" type="ORF">ILEXP_LOCUS46222</name>
</gene>
<evidence type="ECO:0000256" key="2">
    <source>
        <dbReference type="ARBA" id="ARBA00022723"/>
    </source>
</evidence>
<accession>A0ABC8U9Q9</accession>
<dbReference type="GO" id="GO:0046872">
    <property type="term" value="F:metal ion binding"/>
    <property type="evidence" value="ECO:0007669"/>
    <property type="project" value="UniProtKB-KW"/>
</dbReference>
<evidence type="ECO:0000256" key="1">
    <source>
        <dbReference type="ARBA" id="ARBA00009589"/>
    </source>
</evidence>
<dbReference type="InterPro" id="IPR023214">
    <property type="entry name" value="HAD_sf"/>
</dbReference>
<dbReference type="GO" id="GO:0016787">
    <property type="term" value="F:hydrolase activity"/>
    <property type="evidence" value="ECO:0007669"/>
    <property type="project" value="UniProtKB-KW"/>
</dbReference>
<proteinExistence type="inferred from homology"/>
<reference evidence="6 7" key="1">
    <citation type="submission" date="2024-02" db="EMBL/GenBank/DDBJ databases">
        <authorList>
            <person name="Vignale AGUSTIN F."/>
            <person name="Sosa J E."/>
            <person name="Modenutti C."/>
        </authorList>
    </citation>
    <scope>NUCLEOTIDE SEQUENCE [LARGE SCALE GENOMIC DNA]</scope>
</reference>
<dbReference type="InterPro" id="IPR008380">
    <property type="entry name" value="HAD-SF_hydro_IG_5-nucl"/>
</dbReference>
<dbReference type="Proteomes" id="UP001642360">
    <property type="component" value="Unassembled WGS sequence"/>
</dbReference>
<feature type="coiled-coil region" evidence="5">
    <location>
        <begin position="209"/>
        <end position="267"/>
    </location>
</feature>
<name>A0ABC8U9Q9_9AQUA</name>
<dbReference type="InterPro" id="IPR036412">
    <property type="entry name" value="HAD-like_sf"/>
</dbReference>
<keyword evidence="3" id="KW-0378">Hydrolase</keyword>
<keyword evidence="7" id="KW-1185">Reference proteome</keyword>
<evidence type="ECO:0000256" key="5">
    <source>
        <dbReference type="SAM" id="Coils"/>
    </source>
</evidence>
<comment type="caution">
    <text evidence="6">The sequence shown here is derived from an EMBL/GenBank/DDBJ whole genome shotgun (WGS) entry which is preliminary data.</text>
</comment>
<dbReference type="FunFam" id="3.40.50.1000:FF:000117">
    <property type="entry name" value="Cytosolic purine 5-nucleotidase"/>
    <property type="match status" value="1"/>
</dbReference>
<evidence type="ECO:0000313" key="6">
    <source>
        <dbReference type="EMBL" id="CAK9176367.1"/>
    </source>
</evidence>
<evidence type="ECO:0000256" key="3">
    <source>
        <dbReference type="ARBA" id="ARBA00022801"/>
    </source>
</evidence>
<dbReference type="SUPFAM" id="SSF56784">
    <property type="entry name" value="HAD-like"/>
    <property type="match status" value="1"/>
</dbReference>
<organism evidence="6 7">
    <name type="scientific">Ilex paraguariensis</name>
    <name type="common">yerba mate</name>
    <dbReference type="NCBI Taxonomy" id="185542"/>
    <lineage>
        <taxon>Eukaryota</taxon>
        <taxon>Viridiplantae</taxon>
        <taxon>Streptophyta</taxon>
        <taxon>Embryophyta</taxon>
        <taxon>Tracheophyta</taxon>
        <taxon>Spermatophyta</taxon>
        <taxon>Magnoliopsida</taxon>
        <taxon>eudicotyledons</taxon>
        <taxon>Gunneridae</taxon>
        <taxon>Pentapetalae</taxon>
        <taxon>asterids</taxon>
        <taxon>campanulids</taxon>
        <taxon>Aquifoliales</taxon>
        <taxon>Aquifoliaceae</taxon>
        <taxon>Ilex</taxon>
    </lineage>
</organism>
<dbReference type="EMBL" id="CAUOFW020006824">
    <property type="protein sequence ID" value="CAK9176367.1"/>
    <property type="molecule type" value="Genomic_DNA"/>
</dbReference>
<keyword evidence="2" id="KW-0479">Metal-binding</keyword>
<dbReference type="Gene3D" id="3.40.50.1000">
    <property type="entry name" value="HAD superfamily/HAD-like"/>
    <property type="match status" value="1"/>
</dbReference>
<dbReference type="PANTHER" id="PTHR12103:SF15">
    <property type="entry name" value="CYTOSOLIC PURINE 5'-NUCLEOTIDASE"/>
    <property type="match status" value="1"/>
</dbReference>
<comment type="similarity">
    <text evidence="1">Belongs to the 5'(3')-deoxyribonucleotidase family.</text>
</comment>
<dbReference type="Pfam" id="PF05761">
    <property type="entry name" value="5_nucleotid"/>
    <property type="match status" value="1"/>
</dbReference>
<sequence>MYKDVRAAVDLCHRDGTLKQMVAKDPKRYINEDTSIVPMLKMLRDSGRSTFLVTNSLWDYTNIVMNFLCGPCALDGSSNLSFEWLQYFDVVITGSAKPSFFHDENRANLFEVEPESGMLLNTDNGTPMPQVGSTSIRLPLQRSKSTRRIFQGGNVGHLHKLLGIESSSQVLYVGDHIYGDILRSKKVLGWRTMLVVPELEREVELLWELRDTRKQLRLWRNERDLIEDKIDHLKWSLKFDGMDGDEMQKLSSELNKLESEREQVRLRHQLDQRTCHQKFHKVWGQLMKTGYQNSRFAHQVERFACLYTSQVTNLSLYSPSKYYRPSEDFMPHEFDILGV</sequence>
<dbReference type="AlphaFoldDB" id="A0ABC8U9Q9"/>
<dbReference type="PANTHER" id="PTHR12103">
    <property type="entry name" value="5'-NUCLEOTIDASE DOMAIN-CONTAINING"/>
    <property type="match status" value="1"/>
</dbReference>
<evidence type="ECO:0000313" key="7">
    <source>
        <dbReference type="Proteomes" id="UP001642360"/>
    </source>
</evidence>
<keyword evidence="4" id="KW-0460">Magnesium</keyword>
<evidence type="ECO:0000256" key="4">
    <source>
        <dbReference type="ARBA" id="ARBA00022842"/>
    </source>
</evidence>
<keyword evidence="5" id="KW-0175">Coiled coil</keyword>
<protein>
    <submittedName>
        <fullName evidence="6">Uncharacterized protein</fullName>
    </submittedName>
</protein>